<organism evidence="2 3">
    <name type="scientific">Aquipseudomonas guryensis</name>
    <dbReference type="NCBI Taxonomy" id="2759165"/>
    <lineage>
        <taxon>Bacteria</taxon>
        <taxon>Pseudomonadati</taxon>
        <taxon>Pseudomonadota</taxon>
        <taxon>Gammaproteobacteria</taxon>
        <taxon>Pseudomonadales</taxon>
        <taxon>Pseudomonadaceae</taxon>
        <taxon>Aquipseudomonas</taxon>
    </lineage>
</organism>
<evidence type="ECO:0000313" key="3">
    <source>
        <dbReference type="Proteomes" id="UP000581189"/>
    </source>
</evidence>
<keyword evidence="3" id="KW-1185">Reference proteome</keyword>
<name>A0A7W4H2H5_9GAMM</name>
<feature type="domain" description="Thoeris protein ThsB TIR-like" evidence="1">
    <location>
        <begin position="10"/>
        <end position="120"/>
    </location>
</feature>
<comment type="caution">
    <text evidence="2">The sequence shown here is derived from an EMBL/GenBank/DDBJ whole genome shotgun (WGS) entry which is preliminary data.</text>
</comment>
<dbReference type="AlphaFoldDB" id="A0A7W4H2H5"/>
<gene>
    <name evidence="2" type="ORF">H3H45_03955</name>
</gene>
<sequence length="186" mass="21582">MAYRNGNYCAFYVSEPFSTSTLGAYVTKDFVYYNTLKAWKGQDASFPFIDSHEKTYSVRDGSNWESTLKPRLQERLRSSKNIILFLSSRTKNSQALREEIRYGIEEQSLPVIVIYPDYDTKESLLLNGVLKPQVISLWDNLPVFRDSMKKVPTLHIPMNKDLIRQSLQDTGFTVSTPNKIDVYRFK</sequence>
<dbReference type="Gene3D" id="3.40.50.11200">
    <property type="match status" value="1"/>
</dbReference>
<dbReference type="Pfam" id="PF08937">
    <property type="entry name" value="ThsB_TIR"/>
    <property type="match status" value="1"/>
</dbReference>
<proteinExistence type="predicted"/>
<dbReference type="EMBL" id="JACJFN010000001">
    <property type="protein sequence ID" value="MBB1518379.1"/>
    <property type="molecule type" value="Genomic_DNA"/>
</dbReference>
<reference evidence="2 3" key="1">
    <citation type="submission" date="2020-08" db="EMBL/GenBank/DDBJ databases">
        <authorList>
            <person name="Kim C.M."/>
        </authorList>
    </citation>
    <scope>NUCLEOTIDE SEQUENCE [LARGE SCALE GENOMIC DNA]</scope>
    <source>
        <strain evidence="2 3">SR9</strain>
    </source>
</reference>
<evidence type="ECO:0000313" key="2">
    <source>
        <dbReference type="EMBL" id="MBB1518379.1"/>
    </source>
</evidence>
<dbReference type="RefSeq" id="WP_182832430.1">
    <property type="nucleotide sequence ID" value="NZ_JACJFN010000001.1"/>
</dbReference>
<protein>
    <recommendedName>
        <fullName evidence="1">Thoeris protein ThsB TIR-like domain-containing protein</fullName>
    </recommendedName>
</protein>
<evidence type="ECO:0000259" key="1">
    <source>
        <dbReference type="Pfam" id="PF08937"/>
    </source>
</evidence>
<dbReference type="InterPro" id="IPR015032">
    <property type="entry name" value="ThsB__TIR-like_domain"/>
</dbReference>
<dbReference type="Proteomes" id="UP000581189">
    <property type="component" value="Unassembled WGS sequence"/>
</dbReference>
<accession>A0A7W4H2H5</accession>